<sequence>MAIVSKALIASLLISLLLFHLVEADHQLVTDARKGTSPPKKIGTCFNTFNKMLRCETIKLGAGYHQGHTYARGHAGHVARVATVFLQELP</sequence>
<dbReference type="AlphaFoldDB" id="A0A7J8V9D3"/>
<comment type="caution">
    <text evidence="2">The sequence shown here is derived from an EMBL/GenBank/DDBJ whole genome shotgun (WGS) entry which is preliminary data.</text>
</comment>
<evidence type="ECO:0000256" key="1">
    <source>
        <dbReference type="SAM" id="SignalP"/>
    </source>
</evidence>
<evidence type="ECO:0000313" key="3">
    <source>
        <dbReference type="Proteomes" id="UP000593573"/>
    </source>
</evidence>
<feature type="chain" id="PRO_5029536283" evidence="1">
    <location>
        <begin position="25"/>
        <end position="90"/>
    </location>
</feature>
<feature type="signal peptide" evidence="1">
    <location>
        <begin position="1"/>
        <end position="24"/>
    </location>
</feature>
<evidence type="ECO:0000313" key="2">
    <source>
        <dbReference type="EMBL" id="MBA0659049.1"/>
    </source>
</evidence>
<feature type="non-terminal residue" evidence="2">
    <location>
        <position position="90"/>
    </location>
</feature>
<organism evidence="2 3">
    <name type="scientific">Gossypium klotzschianum</name>
    <dbReference type="NCBI Taxonomy" id="34286"/>
    <lineage>
        <taxon>Eukaryota</taxon>
        <taxon>Viridiplantae</taxon>
        <taxon>Streptophyta</taxon>
        <taxon>Embryophyta</taxon>
        <taxon>Tracheophyta</taxon>
        <taxon>Spermatophyta</taxon>
        <taxon>Magnoliopsida</taxon>
        <taxon>eudicotyledons</taxon>
        <taxon>Gunneridae</taxon>
        <taxon>Pentapetalae</taxon>
        <taxon>rosids</taxon>
        <taxon>malvids</taxon>
        <taxon>Malvales</taxon>
        <taxon>Malvaceae</taxon>
        <taxon>Malvoideae</taxon>
        <taxon>Gossypium</taxon>
    </lineage>
</organism>
<dbReference type="EMBL" id="JABFAB010000009">
    <property type="protein sequence ID" value="MBA0659049.1"/>
    <property type="molecule type" value="Genomic_DNA"/>
</dbReference>
<name>A0A7J8V9D3_9ROSI</name>
<proteinExistence type="predicted"/>
<protein>
    <submittedName>
        <fullName evidence="2">Uncharacterized protein</fullName>
    </submittedName>
</protein>
<gene>
    <name evidence="2" type="ORF">Goklo_011212</name>
</gene>
<keyword evidence="3" id="KW-1185">Reference proteome</keyword>
<reference evidence="2 3" key="1">
    <citation type="journal article" date="2019" name="Genome Biol. Evol.">
        <title>Insights into the evolution of the New World diploid cottons (Gossypium, subgenus Houzingenia) based on genome sequencing.</title>
        <authorList>
            <person name="Grover C.E."/>
            <person name="Arick M.A. 2nd"/>
            <person name="Thrash A."/>
            <person name="Conover J.L."/>
            <person name="Sanders W.S."/>
            <person name="Peterson D.G."/>
            <person name="Frelichowski J.E."/>
            <person name="Scheffler J.A."/>
            <person name="Scheffler B.E."/>
            <person name="Wendel J.F."/>
        </authorList>
    </citation>
    <scope>NUCLEOTIDE SEQUENCE [LARGE SCALE GENOMIC DNA]</scope>
    <source>
        <strain evidence="2">57</strain>
        <tissue evidence="2">Leaf</tissue>
    </source>
</reference>
<accession>A0A7J8V9D3</accession>
<dbReference type="Proteomes" id="UP000593573">
    <property type="component" value="Unassembled WGS sequence"/>
</dbReference>
<keyword evidence="1" id="KW-0732">Signal</keyword>